<dbReference type="GO" id="GO:0060090">
    <property type="term" value="F:molecular adaptor activity"/>
    <property type="evidence" value="ECO:0007669"/>
    <property type="project" value="TreeGrafter"/>
</dbReference>
<dbReference type="Gene3D" id="1.25.40.180">
    <property type="match status" value="1"/>
</dbReference>
<feature type="domain" description="CCR4-NOT transcription complex subunit 1-like NOT1 connector" evidence="3">
    <location>
        <begin position="1286"/>
        <end position="1358"/>
    </location>
</feature>
<dbReference type="Proteomes" id="UP000002899">
    <property type="component" value="Chromosome I"/>
</dbReference>
<reference evidence="4 5" key="3">
    <citation type="journal article" date="2016" name="Sci. Rep.">
        <title>Genome-wide diversity and gene expression profiling of Babesia microti isolates identify polymorphic genes that mediate host-pathogen interactions.</title>
        <authorList>
            <person name="Silva J.C."/>
            <person name="Cornillot E."/>
            <person name="McCracken C."/>
            <person name="Usmani-Brown S."/>
            <person name="Dwivedi A."/>
            <person name="Ifeonu O.O."/>
            <person name="Crabtree J."/>
            <person name="Gotia H.T."/>
            <person name="Virji A.Z."/>
            <person name="Reynes C."/>
            <person name="Colinge J."/>
            <person name="Kumar V."/>
            <person name="Lawres L."/>
            <person name="Pazzi J.E."/>
            <person name="Pablo J.V."/>
            <person name="Hung C."/>
            <person name="Brancato J."/>
            <person name="Kumari P."/>
            <person name="Orvis J."/>
            <person name="Tretina K."/>
            <person name="Chibucos M."/>
            <person name="Ott S."/>
            <person name="Sadzewicz L."/>
            <person name="Sengamalay N."/>
            <person name="Shetty A.C."/>
            <person name="Su Q."/>
            <person name="Tallon L."/>
            <person name="Fraser C.M."/>
            <person name="Frutos R."/>
            <person name="Molina D.M."/>
            <person name="Krause P.J."/>
            <person name="Ben Mamoun C."/>
        </authorList>
    </citation>
    <scope>NUCLEOTIDE SEQUENCE [LARGE SCALE GENOMIC DNA]</scope>
    <source>
        <strain evidence="4 5">RI</strain>
    </source>
</reference>
<proteinExistence type="predicted"/>
<dbReference type="InterPro" id="IPR007196">
    <property type="entry name" value="CCR4-Not_Not1_C"/>
</dbReference>
<accession>A0A1N6LWG2</accession>
<dbReference type="KEGG" id="bmic:BMR1_01G00830"/>
<name>A0A1N6LWG2_BABMR</name>
<gene>
    <name evidence="4" type="ORF">BMR1_01G00830</name>
</gene>
<dbReference type="GO" id="GO:0030015">
    <property type="term" value="C:CCR4-NOT core complex"/>
    <property type="evidence" value="ECO:0007669"/>
    <property type="project" value="InterPro"/>
</dbReference>
<sequence length="1973" mass="217139">MEGKSADVSPYLQPSSFTAALINYFSKYDCKDGREETAAAIGSLASARHCPDGSLRKRNNFKHLNELENYRIESGETRFVTLIDTLQKISDGNAHSHDDEVRLPKGLIPRALVVAVKALYALIRENITEKESAGLLLQIIAELADAHETIDVIMSNFHGLFKFTQQAPFDTGPSPTGEVANGVLSRANLAPVEVQEVQWMYSYPEVLIMPQLYGSCAKELPGFDKALEVVKDFTEGTLDYGRRLHLYCGLLCVARRAYPHDVKFLPRTDSRIVFKTSAYRKLLRTLFKSINFVASPHAAGGVSGDRGGVSTTNMLLIQENNPTVSVLLLPFHGGDRYNEAFAFAHLSNWSDFGEAVIKYLECSGALDGPGRLSSKVLEEFISIVTRKIEDYELWLTNSPRDGPPFRFHREFVKRVLPILAKDAEFYPKFHPSSPEALPFSIRYLLDSSSSTVEANCPEKTDLGEDGLNGRPDPQFYKAVVNKFYAILRMKWQQGNSPPFPASLVSFGRVVGRLLSLPAIPLQMQSVFLLLVLTFRALSSQVQPLKELGRAVVKFLIGAALSEDSLPKSSSCGDVELAPVRGLACYPLFCEKVCKDEGLRKMIAELPPRPEFFCEVHYMALLPREPPRAPEPPGPEACVSSITGLAKPVPWTQRQLPWEEGKSTRQDFIEYLAVATGGGTYIELLGKSDNFFTENDDLPPFQFQYITHLLYIVEAAKGISAYRALLKTLGTWLGSVTLKRNKPILAKQLDLKALLLSGYERGVLIAVLPLVCKIIENVKESKIFRLPNPWTVSVLTAVAHLHRLPRLKMNRIFEIELLFKNLELPSPKIWLSSSSPSPFTQQPISDADLEQADKAARASRDGRDKLERASRGEVTCVAISAEALAKMVTIPDSILSQHNSLIPSKLSIGQAIERAIREILPAIERSVATGIKCSRQLVEKDYYSDRVEEPEGMRAIAEKMLRYVGRTPSSGIVPCKVMMAVNGYSLAHSLASVSSRVMLNSLLLENFFSLVRNGIEDPAEARSLALVLVRSNMDFISKVMSQVVQSLLVKMNVDTGFPPESVDKYAQKLPLLHFLPGGKSAVSWKVDQPAPAPAAAAGALGAKRPASAETFISTHVEDPFQIPPVSGLATSLVLKKFAECSTYLRRAVAQVLTFPPPMPAANSTDQPCLARGLAPSQPIPQAETLALGLLACLPSDHQIFSLVRSIRYLCRNAANKPEIYHTIGTKLLKSGNEAILQAEKASNPNRSIDQSAIILEIELAIFELLCSDWPGLRTLTSSFVMVPSYMNVNRVTLFVRFNLLNLDTLDKFLAAHLDNTQGVNANAVEFTIRVLHKLLVEHGYATCRHFSQCITKLSKVSSRVLAHKRTNIGTWNRMDLAEAKNRVLRECKNGKLRGESRVRSLTSLLKQYSAFQMANGHAAVAHRALPAPPFISDKVRQGAVALFTEWMAILAHHSGSGEGEFLRKLSKAGYLRLDEVTDMFYVTSLYLSLYMAHCGIVEYKSASEKFEKSDLAGKAFCDVFQRAVPLPAAGQPDMSYVKGWARLAIRMITLVDPNQISPVFVLQKLLHIVCRTLHKAASLSICVALQRPFYRLFDYIIRGIVGSGGSGVSLESHQIGLLQSVASALLLVSPLRVPDFAFSWMQLLSRLVPHLISTDLVVKRRSSAGVVSLKGPHLWECLSHLLVHLLEFLVQVDSCTALAGQEAALVYDAALFLFLYMYNNCGEFLAAYALRFNEAIVGDCFQLRNIICAALPAPASLGPQGTSAQGPGGGGENCAEWGPFRAPVMTPTTWLCGVPELKTAIDAYFYASGGKEHVSRICTSLLRAEAVEGGRYDAHLLNQTILYVSVVLPKYSGEASADTGRRLLLELASALDVQGKYLLAASIANYLRYNCKVTVFFHDLLVDLFLSDAPGGAMQEIIARILLARTLAPGPKPWGLRQLAKSFAASPKIDFWALPIVAAVPAVKALFGQAFHVL</sequence>
<dbReference type="EMBL" id="FO082871">
    <property type="protein sequence ID" value="SIO73212.1"/>
    <property type="molecule type" value="Genomic_DNA"/>
</dbReference>
<dbReference type="Pfam" id="PF04054">
    <property type="entry name" value="Not1"/>
    <property type="match status" value="1"/>
</dbReference>
<dbReference type="GO" id="GO:0000932">
    <property type="term" value="C:P-body"/>
    <property type="evidence" value="ECO:0007669"/>
    <property type="project" value="TreeGrafter"/>
</dbReference>
<dbReference type="GO" id="GO:0017148">
    <property type="term" value="P:negative regulation of translation"/>
    <property type="evidence" value="ECO:0007669"/>
    <property type="project" value="InterPro"/>
</dbReference>
<reference evidence="4 5" key="1">
    <citation type="journal article" date="2012" name="Nucleic Acids Res.">
        <title>Sequencing of the smallest Apicomplexan genome from the human pathogen Babesia microti.</title>
        <authorList>
            <person name="Cornillot E."/>
            <person name="Hadj-Kaddour K."/>
            <person name="Dassouli A."/>
            <person name="Noel B."/>
            <person name="Ranwez V."/>
            <person name="Vacherie B."/>
            <person name="Augagneur Y."/>
            <person name="Bres V."/>
            <person name="Duclos A."/>
            <person name="Randazzo S."/>
            <person name="Carcy B."/>
            <person name="Debierre-Grockiego F."/>
            <person name="Delbecq S."/>
            <person name="Moubri-Menage K."/>
            <person name="Shams-Eldin H."/>
            <person name="Usmani-Brown S."/>
            <person name="Bringaud F."/>
            <person name="Wincker P."/>
            <person name="Vivares C.P."/>
            <person name="Schwarz R.T."/>
            <person name="Schetters T.P."/>
            <person name="Krause P.J."/>
            <person name="Gorenflot A."/>
            <person name="Berry V."/>
            <person name="Barbe V."/>
            <person name="Ben Mamoun C."/>
        </authorList>
    </citation>
    <scope>NUCLEOTIDE SEQUENCE [LARGE SCALE GENOMIC DNA]</scope>
    <source>
        <strain evidence="4 5">RI</strain>
    </source>
</reference>
<dbReference type="Pfam" id="PF16415">
    <property type="entry name" value="CNOT1_CAF1_bind"/>
    <property type="match status" value="1"/>
</dbReference>
<evidence type="ECO:0000259" key="1">
    <source>
        <dbReference type="Pfam" id="PF04054"/>
    </source>
</evidence>
<dbReference type="Pfam" id="PF25097">
    <property type="entry name" value="ARM_Cnot1"/>
    <property type="match status" value="1"/>
</dbReference>
<keyword evidence="5" id="KW-1185">Reference proteome</keyword>
<dbReference type="OrthoDB" id="1933107at2759"/>
<reference evidence="4 5" key="2">
    <citation type="journal article" date="2013" name="PLoS ONE">
        <title>Whole genome mapping and re-organization of the nuclear and mitochondrial genomes of Babesia microti isolates.</title>
        <authorList>
            <person name="Cornillot E."/>
            <person name="Dassouli A."/>
            <person name="Garg A."/>
            <person name="Pachikara N."/>
            <person name="Randazzo S."/>
            <person name="Depoix D."/>
            <person name="Carcy B."/>
            <person name="Delbecq S."/>
            <person name="Frutos R."/>
            <person name="Silva J.C."/>
            <person name="Sutton R."/>
            <person name="Krause P.J."/>
            <person name="Mamoun C.B."/>
        </authorList>
    </citation>
    <scope>NUCLEOTIDE SEQUENCE [LARGE SCALE GENOMIC DNA]</scope>
    <source>
        <strain evidence="4 5">RI</strain>
    </source>
</reference>
<dbReference type="InterPro" id="IPR032191">
    <property type="entry name" value="CNOT1_CAF1_bind"/>
</dbReference>
<evidence type="ECO:0000259" key="2">
    <source>
        <dbReference type="Pfam" id="PF16415"/>
    </source>
</evidence>
<dbReference type="Gene3D" id="1.25.40.790">
    <property type="match status" value="1"/>
</dbReference>
<evidence type="ECO:0000313" key="5">
    <source>
        <dbReference type="Proteomes" id="UP000002899"/>
    </source>
</evidence>
<dbReference type="GeneID" id="24423241"/>
<evidence type="ECO:0000259" key="3">
    <source>
        <dbReference type="Pfam" id="PF25097"/>
    </source>
</evidence>
<organism evidence="4 5">
    <name type="scientific">Babesia microti (strain RI)</name>
    <dbReference type="NCBI Taxonomy" id="1133968"/>
    <lineage>
        <taxon>Eukaryota</taxon>
        <taxon>Sar</taxon>
        <taxon>Alveolata</taxon>
        <taxon>Apicomplexa</taxon>
        <taxon>Aconoidasida</taxon>
        <taxon>Piroplasmida</taxon>
        <taxon>Babesiidae</taxon>
        <taxon>Babesia</taxon>
    </lineage>
</organism>
<dbReference type="Gene3D" id="1.25.40.800">
    <property type="match status" value="1"/>
</dbReference>
<evidence type="ECO:0000313" key="4">
    <source>
        <dbReference type="EMBL" id="SIO73212.1"/>
    </source>
</evidence>
<dbReference type="PANTHER" id="PTHR13162:SF8">
    <property type="entry name" value="CCR4-NOT TRANSCRIPTION COMPLEX SUBUNIT 1"/>
    <property type="match status" value="1"/>
</dbReference>
<protein>
    <submittedName>
        <fullName evidence="4">CCR4-Not complex component Not1</fullName>
    </submittedName>
</protein>
<dbReference type="RefSeq" id="XP_021337320.1">
    <property type="nucleotide sequence ID" value="XM_021481776.1"/>
</dbReference>
<dbReference type="VEuPathDB" id="PiroplasmaDB:BMR1_01G00830"/>
<dbReference type="GO" id="GO:0000288">
    <property type="term" value="P:nuclear-transcribed mRNA catabolic process, deadenylation-dependent decay"/>
    <property type="evidence" value="ECO:0007669"/>
    <property type="project" value="TreeGrafter"/>
</dbReference>
<feature type="domain" description="CCR4-NOT transcription complex subunit 1 CAF1-binding" evidence="2">
    <location>
        <begin position="706"/>
        <end position="827"/>
    </location>
</feature>
<dbReference type="InterPro" id="IPR055454">
    <property type="entry name" value="CNOT1-like_NOT1_connector"/>
</dbReference>
<feature type="domain" description="CCR4-Not complex component Not1 C-terminal" evidence="1">
    <location>
        <begin position="1609"/>
        <end position="1968"/>
    </location>
</feature>
<dbReference type="PANTHER" id="PTHR13162">
    <property type="entry name" value="CCR4-NOT TRANSCRIPTION COMPLEX"/>
    <property type="match status" value="1"/>
</dbReference>
<dbReference type="InterPro" id="IPR040398">
    <property type="entry name" value="Not1"/>
</dbReference>